<evidence type="ECO:0000313" key="3">
    <source>
        <dbReference type="Proteomes" id="UP000326169"/>
    </source>
</evidence>
<name>A0A5M3TGU8_LIMPL</name>
<feature type="region of interest" description="Disordered" evidence="1">
    <location>
        <begin position="326"/>
        <end position="345"/>
    </location>
</feature>
<dbReference type="EMBL" id="BIMW01000312">
    <property type="protein sequence ID" value="GCE96939.1"/>
    <property type="molecule type" value="Genomic_DNA"/>
</dbReference>
<accession>A0A5M3TGU8</accession>
<keyword evidence="3" id="KW-1185">Reference proteome</keyword>
<proteinExistence type="predicted"/>
<sequence length="345" mass="33336">MLPGSAVPSITPLVISLVVISGASGALVSTVKLTVVDSSDVLPAASVADAVKLNSPSAKAVAGVNVQLPSPSAVAVPIELPSRKTSTVLPGSAVPSITPLVISLVVISGASGALVSTVKLTVVDSSDVLPAASVADAVKLNSPSAKAVAGVNVQLPESSAVAVPIELPSRNISTVLPGSAVPVISGVVSLVAPVVVIVGASGAVVSTVKLTGVDSSDVLPAASVADAVKLNSPCAKAVAGVNVQFPESSAVAVPRLVPSRNISTVLPGSAVPVISGVVSLVAPVVVIVGASGAMPSTNMAVVSPTSLSVKTALMPLLLTMVAPSATISSSPTSIPSKSSSPSATV</sequence>
<evidence type="ECO:0000256" key="1">
    <source>
        <dbReference type="SAM" id="MobiDB-lite"/>
    </source>
</evidence>
<protein>
    <submittedName>
        <fullName evidence="2">Uncharacterized protein</fullName>
    </submittedName>
</protein>
<organism evidence="2 3">
    <name type="scientific">Limnospira platensis NIES-46</name>
    <dbReference type="NCBI Taxonomy" id="1236695"/>
    <lineage>
        <taxon>Bacteria</taxon>
        <taxon>Bacillati</taxon>
        <taxon>Cyanobacteriota</taxon>
        <taxon>Cyanophyceae</taxon>
        <taxon>Oscillatoriophycideae</taxon>
        <taxon>Oscillatoriales</taxon>
        <taxon>Sirenicapillariaceae</taxon>
        <taxon>Limnospira</taxon>
    </lineage>
</organism>
<comment type="caution">
    <text evidence="2">The sequence shown here is derived from an EMBL/GenBank/DDBJ whole genome shotgun (WGS) entry which is preliminary data.</text>
</comment>
<evidence type="ECO:0000313" key="2">
    <source>
        <dbReference type="EMBL" id="GCE96939.1"/>
    </source>
</evidence>
<reference evidence="2 3" key="1">
    <citation type="journal article" date="2019" name="J Genomics">
        <title>The Draft Genome of a Hydrogen-producing Cyanobacterium, Arthrospira platensis NIES-46.</title>
        <authorList>
            <person name="Suzuki S."/>
            <person name="Yamaguchi H."/>
            <person name="Kawachi M."/>
        </authorList>
    </citation>
    <scope>NUCLEOTIDE SEQUENCE [LARGE SCALE GENOMIC DNA]</scope>
    <source>
        <strain evidence="2 3">NIES-46</strain>
    </source>
</reference>
<dbReference type="Proteomes" id="UP000326169">
    <property type="component" value="Unassembled WGS sequence"/>
</dbReference>
<gene>
    <name evidence="2" type="ORF">NIES46_50140</name>
</gene>